<dbReference type="SUPFAM" id="SSF46785">
    <property type="entry name" value="Winged helix' DNA-binding domain"/>
    <property type="match status" value="1"/>
</dbReference>
<accession>A0A7J3YTY3</accession>
<keyword evidence="3" id="KW-0238">DNA-binding</keyword>
<dbReference type="InterPro" id="IPR036390">
    <property type="entry name" value="WH_DNA-bd_sf"/>
</dbReference>
<dbReference type="InterPro" id="IPR036388">
    <property type="entry name" value="WH-like_DNA-bd_sf"/>
</dbReference>
<feature type="domain" description="Csa3 N-terminal" evidence="2">
    <location>
        <begin position="7"/>
        <end position="120"/>
    </location>
</feature>
<evidence type="ECO:0000259" key="2">
    <source>
        <dbReference type="Pfam" id="PF22662"/>
    </source>
</evidence>
<organism evidence="3">
    <name type="scientific">Ignisphaera aggregans</name>
    <dbReference type="NCBI Taxonomy" id="334771"/>
    <lineage>
        <taxon>Archaea</taxon>
        <taxon>Thermoproteota</taxon>
        <taxon>Thermoprotei</taxon>
        <taxon>Desulfurococcales</taxon>
        <taxon>Desulfurococcaceae</taxon>
        <taxon>Ignisphaera</taxon>
    </lineage>
</organism>
<dbReference type="InterPro" id="IPR010163">
    <property type="entry name" value="Csa3"/>
</dbReference>
<dbReference type="InterPro" id="IPR001845">
    <property type="entry name" value="HTH_ArsR_DNA-bd_dom"/>
</dbReference>
<feature type="domain" description="HTH arsR-type" evidence="1">
    <location>
        <begin position="153"/>
        <end position="198"/>
    </location>
</feature>
<dbReference type="InterPro" id="IPR054588">
    <property type="entry name" value="Csa3_N"/>
</dbReference>
<proteinExistence type="predicted"/>
<evidence type="ECO:0000259" key="1">
    <source>
        <dbReference type="Pfam" id="PF01022"/>
    </source>
</evidence>
<dbReference type="Gene3D" id="3.40.50.11700">
    <property type="match status" value="1"/>
</dbReference>
<protein>
    <submittedName>
        <fullName evidence="3">CRISPR locus-related DNA-binding protein</fullName>
    </submittedName>
</protein>
<dbReference type="Pfam" id="PF01022">
    <property type="entry name" value="HTH_5"/>
    <property type="match status" value="1"/>
</dbReference>
<dbReference type="AlphaFoldDB" id="A0A7J3YTY3"/>
<dbReference type="GO" id="GO:0003677">
    <property type="term" value="F:DNA binding"/>
    <property type="evidence" value="ECO:0007669"/>
    <property type="project" value="UniProtKB-KW"/>
</dbReference>
<gene>
    <name evidence="3" type="ORF">ENM70_01360</name>
</gene>
<evidence type="ECO:0000313" key="3">
    <source>
        <dbReference type="EMBL" id="HHP92263.1"/>
    </source>
</evidence>
<dbReference type="Gene3D" id="1.10.10.10">
    <property type="entry name" value="Winged helix-like DNA-binding domain superfamily/Winged helix DNA-binding domain"/>
    <property type="match status" value="1"/>
</dbReference>
<dbReference type="NCBIfam" id="TIGR01884">
    <property type="entry name" value="cas_HTH"/>
    <property type="match status" value="1"/>
</dbReference>
<reference evidence="3" key="1">
    <citation type="journal article" date="2020" name="mSystems">
        <title>Genome- and Community-Level Interaction Insights into Carbon Utilization and Element Cycling Functions of Hydrothermarchaeota in Hydrothermal Sediment.</title>
        <authorList>
            <person name="Zhou Z."/>
            <person name="Liu Y."/>
            <person name="Xu W."/>
            <person name="Pan J."/>
            <person name="Luo Z.H."/>
            <person name="Li M."/>
        </authorList>
    </citation>
    <scope>NUCLEOTIDE SEQUENCE [LARGE SCALE GENOMIC DNA]</scope>
    <source>
        <strain evidence="3">SpSt-1109</strain>
    </source>
</reference>
<sequence>MTKLFDALIMTLGFEPGPLIRAAASYNLRTGASIIALTPSFKDERAERAYFELKNVCDILFKDTQVNFQKIEVDLTDFVRAVKHIKRLLSAFTNKHVALCFSGGMRALCLAVYTAYLMLEWQLPPSIEIHLEGRVERLIVPPLHKVIKVNISEEKLNILRLLFQHEKLSAGNIAALMHKDRSTVYRHLSGLFEDGLIKQKGKMYELTDLGLMLA</sequence>
<dbReference type="EMBL" id="DRYU01000033">
    <property type="protein sequence ID" value="HHP92263.1"/>
    <property type="molecule type" value="Genomic_DNA"/>
</dbReference>
<dbReference type="GO" id="GO:0003700">
    <property type="term" value="F:DNA-binding transcription factor activity"/>
    <property type="evidence" value="ECO:0007669"/>
    <property type="project" value="InterPro"/>
</dbReference>
<dbReference type="Pfam" id="PF22662">
    <property type="entry name" value="Csa3_N"/>
    <property type="match status" value="1"/>
</dbReference>
<comment type="caution">
    <text evidence="3">The sequence shown here is derived from an EMBL/GenBank/DDBJ whole genome shotgun (WGS) entry which is preliminary data.</text>
</comment>
<name>A0A7J3YTY3_9CREN</name>